<dbReference type="EMBL" id="JADOUA010000001">
    <property type="protein sequence ID" value="MBG6092026.1"/>
    <property type="molecule type" value="Genomic_DNA"/>
</dbReference>
<keyword evidence="2" id="KW-1185">Reference proteome</keyword>
<reference evidence="1" key="1">
    <citation type="submission" date="2020-11" db="EMBL/GenBank/DDBJ databases">
        <title>Sequencing the genomes of 1000 actinobacteria strains.</title>
        <authorList>
            <person name="Klenk H.-P."/>
        </authorList>
    </citation>
    <scope>NUCLEOTIDE SEQUENCE</scope>
    <source>
        <strain evidence="1">DSM 43175</strain>
    </source>
</reference>
<sequence>MDVPSLLHELCVDLGFCLPPDDQAALRASPPPDVDAFTEAVYRAEGLDPSDDRDLWRQVRERVARAFDEGAT</sequence>
<accession>A0A931DQN9</accession>
<comment type="caution">
    <text evidence="1">The sequence shown here is derived from an EMBL/GenBank/DDBJ whole genome shotgun (WGS) entry which is preliminary data.</text>
</comment>
<gene>
    <name evidence="1" type="ORF">IW256_006139</name>
</gene>
<organism evidence="1 2">
    <name type="scientific">Actinomadura viridis</name>
    <dbReference type="NCBI Taxonomy" id="58110"/>
    <lineage>
        <taxon>Bacteria</taxon>
        <taxon>Bacillati</taxon>
        <taxon>Actinomycetota</taxon>
        <taxon>Actinomycetes</taxon>
        <taxon>Streptosporangiales</taxon>
        <taxon>Thermomonosporaceae</taxon>
        <taxon>Actinomadura</taxon>
    </lineage>
</organism>
<evidence type="ECO:0000313" key="2">
    <source>
        <dbReference type="Proteomes" id="UP000614047"/>
    </source>
</evidence>
<proteinExistence type="predicted"/>
<dbReference type="AlphaFoldDB" id="A0A931DQN9"/>
<name>A0A931DQN9_9ACTN</name>
<protein>
    <submittedName>
        <fullName evidence="1">Uncharacterized protein</fullName>
    </submittedName>
</protein>
<evidence type="ECO:0000313" key="1">
    <source>
        <dbReference type="EMBL" id="MBG6092026.1"/>
    </source>
</evidence>
<dbReference type="RefSeq" id="WP_197014270.1">
    <property type="nucleotide sequence ID" value="NZ_BAABES010000002.1"/>
</dbReference>
<dbReference type="Proteomes" id="UP000614047">
    <property type="component" value="Unassembled WGS sequence"/>
</dbReference>